<dbReference type="WBParaSite" id="Hba_06380">
    <property type="protein sequence ID" value="Hba_06380"/>
    <property type="gene ID" value="Hba_06380"/>
</dbReference>
<protein>
    <submittedName>
        <fullName evidence="3">DUF1963 domain-containing protein</fullName>
    </submittedName>
</protein>
<dbReference type="Proteomes" id="UP000095283">
    <property type="component" value="Unplaced"/>
</dbReference>
<proteinExistence type="predicted"/>
<name>A0A1I7WMK7_HETBA</name>
<organism evidence="2 3">
    <name type="scientific">Heterorhabditis bacteriophora</name>
    <name type="common">Entomopathogenic nematode worm</name>
    <dbReference type="NCBI Taxonomy" id="37862"/>
    <lineage>
        <taxon>Eukaryota</taxon>
        <taxon>Metazoa</taxon>
        <taxon>Ecdysozoa</taxon>
        <taxon>Nematoda</taxon>
        <taxon>Chromadorea</taxon>
        <taxon>Rhabditida</taxon>
        <taxon>Rhabditina</taxon>
        <taxon>Rhabditomorpha</taxon>
        <taxon>Strongyloidea</taxon>
        <taxon>Heterorhabditidae</taxon>
        <taxon>Heterorhabditis</taxon>
    </lineage>
</organism>
<accession>A0A1I7WMK7</accession>
<dbReference type="AlphaFoldDB" id="A0A1I7WMK7"/>
<evidence type="ECO:0000313" key="2">
    <source>
        <dbReference type="Proteomes" id="UP000095283"/>
    </source>
</evidence>
<keyword evidence="2" id="KW-1185">Reference proteome</keyword>
<evidence type="ECO:0000313" key="3">
    <source>
        <dbReference type="WBParaSite" id="Hba_06380"/>
    </source>
</evidence>
<feature type="compositionally biased region" description="Polar residues" evidence="1">
    <location>
        <begin position="9"/>
        <end position="22"/>
    </location>
</feature>
<feature type="region of interest" description="Disordered" evidence="1">
    <location>
        <begin position="1"/>
        <end position="35"/>
    </location>
</feature>
<reference evidence="3" key="1">
    <citation type="submission" date="2016-11" db="UniProtKB">
        <authorList>
            <consortium name="WormBaseParasite"/>
        </authorList>
    </citation>
    <scope>IDENTIFICATION</scope>
</reference>
<evidence type="ECO:0000256" key="1">
    <source>
        <dbReference type="SAM" id="MobiDB-lite"/>
    </source>
</evidence>
<sequence length="286" mass="31992">MKEKKDRNQWSIKRPTSTQPSVTPHVTPKKETEKKKVYRTVHYTADYAPIGEIASGEYHVGNESTEGEPDSVGDEIGEDISFEDITLEVDLSMWKREGLQSPADLKCKTPEGKLTFFIPKDAQVREGYGAQKPLKGSCPPCESGSQYIYEPISEELSSVPNITPPIGAFYCENNSLLCIEDFFGRLWKTKSKNLTIFPTPKCIDGQCSTFLLFSPNDPDAEMVPDDDSLPLKTASFAENGIFLDSPLQPPISIRGFTCAGCKKSIIYCQSDIDYSQYEDDYFIKES</sequence>